<dbReference type="GO" id="GO:0005737">
    <property type="term" value="C:cytoplasm"/>
    <property type="evidence" value="ECO:0007669"/>
    <property type="project" value="TreeGrafter"/>
</dbReference>
<sequence>MYAVISDIHGNLEALEAVLDDVPEDVETIFCLGDVIGYGANPDECCDIVRSLGMPTISGNHDLAVTDLDTDLNWFNPTAAAAVLWTRKHLGEENAEFLRTRPRMMRTGEALFVHGSVRDPDEYIINKISAQDNLAMLKNEYPDVPICYFGHTHVKAVAPSPNGAMSGGHTLDLHSGGPYLVNPGSVGQPRDGDTFASYVIADGKSVLYRFVEYDIRKAQAKIRAAGLPDMLADRLAIGR</sequence>
<dbReference type="EMBL" id="CADCVF010000057">
    <property type="protein sequence ID" value="CAA9462012.1"/>
    <property type="molecule type" value="Genomic_DNA"/>
</dbReference>
<feature type="domain" description="Calcineurin-like phosphoesterase" evidence="2">
    <location>
        <begin position="3"/>
        <end position="202"/>
    </location>
</feature>
<gene>
    <name evidence="3" type="ORF">AVDCRST_MAG58-2788</name>
</gene>
<dbReference type="InterPro" id="IPR024654">
    <property type="entry name" value="Calcineurin-like_PHP_lpxH"/>
</dbReference>
<organism evidence="3">
    <name type="scientific">uncultured Rubrobacteraceae bacterium</name>
    <dbReference type="NCBI Taxonomy" id="349277"/>
    <lineage>
        <taxon>Bacteria</taxon>
        <taxon>Bacillati</taxon>
        <taxon>Actinomycetota</taxon>
        <taxon>Rubrobacteria</taxon>
        <taxon>Rubrobacterales</taxon>
        <taxon>Rubrobacteraceae</taxon>
        <taxon>environmental samples</taxon>
    </lineage>
</organism>
<proteinExistence type="inferred from homology"/>
<dbReference type="PANTHER" id="PTHR42850">
    <property type="entry name" value="METALLOPHOSPHOESTERASE"/>
    <property type="match status" value="1"/>
</dbReference>
<dbReference type="Pfam" id="PF12850">
    <property type="entry name" value="Metallophos_2"/>
    <property type="match status" value="1"/>
</dbReference>
<dbReference type="InterPro" id="IPR029052">
    <property type="entry name" value="Metallo-depent_PP-like"/>
</dbReference>
<comment type="similarity">
    <text evidence="1">Belongs to the metallophosphoesterase superfamily. YfcE family.</text>
</comment>
<dbReference type="InterPro" id="IPR011152">
    <property type="entry name" value="Pesterase_MJ0912"/>
</dbReference>
<dbReference type="PIRSF" id="PIRSF000883">
    <property type="entry name" value="Pesterase_MJ0912"/>
    <property type="match status" value="1"/>
</dbReference>
<evidence type="ECO:0000313" key="3">
    <source>
        <dbReference type="EMBL" id="CAA9462012.1"/>
    </source>
</evidence>
<dbReference type="InterPro" id="IPR050126">
    <property type="entry name" value="Ap4A_hydrolase"/>
</dbReference>
<name>A0A6J4RAB0_9ACTN</name>
<dbReference type="AlphaFoldDB" id="A0A6J4RAB0"/>
<protein>
    <submittedName>
        <fullName evidence="3">Diadenosine tetraphosphatase</fullName>
    </submittedName>
</protein>
<evidence type="ECO:0000259" key="2">
    <source>
        <dbReference type="Pfam" id="PF12850"/>
    </source>
</evidence>
<dbReference type="GO" id="GO:0016791">
    <property type="term" value="F:phosphatase activity"/>
    <property type="evidence" value="ECO:0007669"/>
    <property type="project" value="TreeGrafter"/>
</dbReference>
<evidence type="ECO:0000256" key="1">
    <source>
        <dbReference type="ARBA" id="ARBA00008950"/>
    </source>
</evidence>
<dbReference type="Gene3D" id="3.60.21.10">
    <property type="match status" value="1"/>
</dbReference>
<accession>A0A6J4RAB0</accession>
<reference evidence="3" key="1">
    <citation type="submission" date="2020-02" db="EMBL/GenBank/DDBJ databases">
        <authorList>
            <person name="Meier V. D."/>
        </authorList>
    </citation>
    <scope>NUCLEOTIDE SEQUENCE</scope>
    <source>
        <strain evidence="3">AVDCRST_MAG58</strain>
    </source>
</reference>
<dbReference type="PANTHER" id="PTHR42850:SF2">
    <property type="entry name" value="BLL5683 PROTEIN"/>
    <property type="match status" value="1"/>
</dbReference>
<dbReference type="SUPFAM" id="SSF56300">
    <property type="entry name" value="Metallo-dependent phosphatases"/>
    <property type="match status" value="1"/>
</dbReference>